<keyword evidence="2" id="KW-0614">Plasmid</keyword>
<organism evidence="2 3">
    <name type="scientific">Pandoraea oxalativorans</name>
    <dbReference type="NCBI Taxonomy" id="573737"/>
    <lineage>
        <taxon>Bacteria</taxon>
        <taxon>Pseudomonadati</taxon>
        <taxon>Pseudomonadota</taxon>
        <taxon>Betaproteobacteria</taxon>
        <taxon>Burkholderiales</taxon>
        <taxon>Burkholderiaceae</taxon>
        <taxon>Pandoraea</taxon>
    </lineage>
</organism>
<feature type="domain" description="Transposase IS66 central" evidence="1">
    <location>
        <begin position="37"/>
        <end position="99"/>
    </location>
</feature>
<evidence type="ECO:0000259" key="1">
    <source>
        <dbReference type="Pfam" id="PF03050"/>
    </source>
</evidence>
<keyword evidence="3" id="KW-1185">Reference proteome</keyword>
<protein>
    <recommendedName>
        <fullName evidence="1">Transposase IS66 central domain-containing protein</fullName>
    </recommendedName>
</protein>
<sequence>MPVIGVPSNARVWIAAGVTDMRCGFNGPAAKVESVPPTLSAQSDTAKAIPYSLNRRPALADYCEDGPAQIDNRIAERALRGVAIGRRNDLFAGAGSGGERTAAMYSA</sequence>
<dbReference type="InterPro" id="IPR052344">
    <property type="entry name" value="Transposase-related"/>
</dbReference>
<proteinExistence type="predicted"/>
<dbReference type="PANTHER" id="PTHR33678">
    <property type="entry name" value="BLL1576 PROTEIN"/>
    <property type="match status" value="1"/>
</dbReference>
<dbReference type="EMBL" id="CP011518">
    <property type="protein sequence ID" value="AKK24780.1"/>
    <property type="molecule type" value="Genomic_DNA"/>
</dbReference>
<dbReference type="Pfam" id="PF03050">
    <property type="entry name" value="DDE_Tnp_IS66"/>
    <property type="match status" value="1"/>
</dbReference>
<dbReference type="InterPro" id="IPR004291">
    <property type="entry name" value="Transposase_IS66_central"/>
</dbReference>
<reference evidence="2" key="1">
    <citation type="submission" date="2016-06" db="EMBL/GenBank/DDBJ databases">
        <title>Pandoraea oxalativorans DSM 23570 Genome Sequencing.</title>
        <authorList>
            <person name="Ee R."/>
            <person name="Lim Y.-L."/>
            <person name="Yong D."/>
            <person name="Yin W.-F."/>
            <person name="Chan K.-G."/>
        </authorList>
    </citation>
    <scope>NUCLEOTIDE SEQUENCE</scope>
    <source>
        <strain evidence="2">DSM 23570</strain>
        <plasmid evidence="2">pPO70-1</plasmid>
    </source>
</reference>
<accession>A0A0G3IHY6</accession>
<dbReference type="KEGG" id="pox:MB84_28710"/>
<name>A0A0G3IHY6_9BURK</name>
<dbReference type="AlphaFoldDB" id="A0A0G3IHY6"/>
<evidence type="ECO:0000313" key="3">
    <source>
        <dbReference type="Proteomes" id="UP000035050"/>
    </source>
</evidence>
<gene>
    <name evidence="2" type="ORF">MB84_28710</name>
</gene>
<dbReference type="PATRIC" id="fig|573737.6.peg.5685"/>
<dbReference type="Proteomes" id="UP000035050">
    <property type="component" value="Plasmid pPO70-1"/>
</dbReference>
<geneLocation type="plasmid" evidence="2 3">
    <name>pPO70-1</name>
</geneLocation>
<evidence type="ECO:0000313" key="2">
    <source>
        <dbReference type="EMBL" id="AKK24780.1"/>
    </source>
</evidence>
<dbReference type="PANTHER" id="PTHR33678:SF1">
    <property type="entry name" value="BLL1576 PROTEIN"/>
    <property type="match status" value="1"/>
</dbReference>